<evidence type="ECO:0000313" key="2">
    <source>
        <dbReference type="EMBL" id="MFB9468425.1"/>
    </source>
</evidence>
<evidence type="ECO:0000256" key="1">
    <source>
        <dbReference type="SAM" id="SignalP"/>
    </source>
</evidence>
<accession>A0ABV5NDQ1</accession>
<gene>
    <name evidence="2" type="ORF">ACFFR3_02840</name>
</gene>
<dbReference type="RefSeq" id="WP_379482537.1">
    <property type="nucleotide sequence ID" value="NZ_JBHMCF010000003.1"/>
</dbReference>
<sequence length="246" mass="27400">MRKIAVGILTAMVGGTMLVSGAGVASASTAARPHTKLHIRDISPNPVLVKKGSETTAHFNVLASRNVERVELSVAPAGVRTLAAKDVKGLEGWRFAVAFNDNDAQGKWKATAVAFDRRGNKIATDSAYFYVKQVKSKDDTRISRFYASPGKVRKGKTITFTGRLEARDGRDWDGVRNERVNIYYKAFGSSTWKYVASDRTSWGGKFYAKTRAYKSGSFRAVFSGDRRLEDTTSRTDYVRVYTWHRH</sequence>
<keyword evidence="3" id="KW-1185">Reference proteome</keyword>
<keyword evidence="1" id="KW-0732">Signal</keyword>
<reference evidence="2 3" key="1">
    <citation type="submission" date="2024-09" db="EMBL/GenBank/DDBJ databases">
        <authorList>
            <person name="Sun Q."/>
            <person name="Mori K."/>
        </authorList>
    </citation>
    <scope>NUCLEOTIDE SEQUENCE [LARGE SCALE GENOMIC DNA]</scope>
    <source>
        <strain evidence="2 3">JCM 3324</strain>
    </source>
</reference>
<evidence type="ECO:0000313" key="3">
    <source>
        <dbReference type="Proteomes" id="UP001589568"/>
    </source>
</evidence>
<dbReference type="Proteomes" id="UP001589568">
    <property type="component" value="Unassembled WGS sequence"/>
</dbReference>
<feature type="chain" id="PRO_5045376088" description="Calcium-binding protein" evidence="1">
    <location>
        <begin position="23"/>
        <end position="246"/>
    </location>
</feature>
<feature type="signal peptide" evidence="1">
    <location>
        <begin position="1"/>
        <end position="22"/>
    </location>
</feature>
<proteinExistence type="predicted"/>
<dbReference type="EMBL" id="JBHMCF010000003">
    <property type="protein sequence ID" value="MFB9468425.1"/>
    <property type="molecule type" value="Genomic_DNA"/>
</dbReference>
<evidence type="ECO:0008006" key="4">
    <source>
        <dbReference type="Google" id="ProtNLM"/>
    </source>
</evidence>
<name>A0ABV5NDQ1_9ACTN</name>
<organism evidence="2 3">
    <name type="scientific">Nonomuraea salmonea</name>
    <dbReference type="NCBI Taxonomy" id="46181"/>
    <lineage>
        <taxon>Bacteria</taxon>
        <taxon>Bacillati</taxon>
        <taxon>Actinomycetota</taxon>
        <taxon>Actinomycetes</taxon>
        <taxon>Streptosporangiales</taxon>
        <taxon>Streptosporangiaceae</taxon>
        <taxon>Nonomuraea</taxon>
    </lineage>
</organism>
<comment type="caution">
    <text evidence="2">The sequence shown here is derived from an EMBL/GenBank/DDBJ whole genome shotgun (WGS) entry which is preliminary data.</text>
</comment>
<protein>
    <recommendedName>
        <fullName evidence="4">Calcium-binding protein</fullName>
    </recommendedName>
</protein>